<accession>A0ACC0YQE9</accession>
<evidence type="ECO:0000313" key="1">
    <source>
        <dbReference type="EMBL" id="KAJ0040290.1"/>
    </source>
</evidence>
<gene>
    <name evidence="1" type="ORF">Pint_27483</name>
</gene>
<comment type="caution">
    <text evidence="1">The sequence shown here is derived from an EMBL/GenBank/DDBJ whole genome shotgun (WGS) entry which is preliminary data.</text>
</comment>
<name>A0ACC0YQE9_9ROSI</name>
<organism evidence="1 2">
    <name type="scientific">Pistacia integerrima</name>
    <dbReference type="NCBI Taxonomy" id="434235"/>
    <lineage>
        <taxon>Eukaryota</taxon>
        <taxon>Viridiplantae</taxon>
        <taxon>Streptophyta</taxon>
        <taxon>Embryophyta</taxon>
        <taxon>Tracheophyta</taxon>
        <taxon>Spermatophyta</taxon>
        <taxon>Magnoliopsida</taxon>
        <taxon>eudicotyledons</taxon>
        <taxon>Gunneridae</taxon>
        <taxon>Pentapetalae</taxon>
        <taxon>rosids</taxon>
        <taxon>malvids</taxon>
        <taxon>Sapindales</taxon>
        <taxon>Anacardiaceae</taxon>
        <taxon>Pistacia</taxon>
    </lineage>
</organism>
<dbReference type="EMBL" id="CM047740">
    <property type="protein sequence ID" value="KAJ0040290.1"/>
    <property type="molecule type" value="Genomic_DNA"/>
</dbReference>
<reference evidence="2" key="1">
    <citation type="journal article" date="2023" name="G3 (Bethesda)">
        <title>Genome assembly and association tests identify interacting loci associated with vigor, precocity, and sex in interspecific pistachio rootstocks.</title>
        <authorList>
            <person name="Palmer W."/>
            <person name="Jacygrad E."/>
            <person name="Sagayaradj S."/>
            <person name="Cavanaugh K."/>
            <person name="Han R."/>
            <person name="Bertier L."/>
            <person name="Beede B."/>
            <person name="Kafkas S."/>
            <person name="Golino D."/>
            <person name="Preece J."/>
            <person name="Michelmore R."/>
        </authorList>
    </citation>
    <scope>NUCLEOTIDE SEQUENCE [LARGE SCALE GENOMIC DNA]</scope>
</reference>
<keyword evidence="2" id="KW-1185">Reference proteome</keyword>
<sequence>MISKVSKEKIQETMFGISKDKAPGPDGNRAFFFKKVWDIVGHDVFKAIQNFFKSGKMPREVNCAIIALVPKNENPSSCSEFRPISCCNTIYKCISKIMANRVKRVLPRLNRQSPRCLRGGEENCG</sequence>
<protein>
    <submittedName>
        <fullName evidence="1">Uncharacterized protein</fullName>
    </submittedName>
</protein>
<proteinExistence type="predicted"/>
<evidence type="ECO:0000313" key="2">
    <source>
        <dbReference type="Proteomes" id="UP001163603"/>
    </source>
</evidence>
<dbReference type="Proteomes" id="UP001163603">
    <property type="component" value="Chromosome 5"/>
</dbReference>